<comment type="function">
    <text evidence="1">Transcriptional repressor of xylose-utilizing enzymes.</text>
</comment>
<dbReference type="Proteomes" id="UP000886857">
    <property type="component" value="Unassembled WGS sequence"/>
</dbReference>
<name>A0A9D1SVI1_9FIRM</name>
<dbReference type="EMBL" id="DVOE01000032">
    <property type="protein sequence ID" value="HIU98642.1"/>
    <property type="molecule type" value="Genomic_DNA"/>
</dbReference>
<proteinExistence type="inferred from homology"/>
<dbReference type="InterPro" id="IPR000600">
    <property type="entry name" value="ROK"/>
</dbReference>
<dbReference type="SUPFAM" id="SSF46785">
    <property type="entry name" value="Winged helix' DNA-binding domain"/>
    <property type="match status" value="1"/>
</dbReference>
<dbReference type="Gene3D" id="1.10.10.10">
    <property type="entry name" value="Winged helix-like DNA-binding domain superfamily/Winged helix DNA-binding domain"/>
    <property type="match status" value="1"/>
</dbReference>
<protein>
    <submittedName>
        <fullName evidence="4">ROK family protein</fullName>
    </submittedName>
</protein>
<evidence type="ECO:0000313" key="5">
    <source>
        <dbReference type="Proteomes" id="UP000886857"/>
    </source>
</evidence>
<organism evidence="4 5">
    <name type="scientific">Candidatus Limadaptatus stercoripullorum</name>
    <dbReference type="NCBI Taxonomy" id="2840846"/>
    <lineage>
        <taxon>Bacteria</taxon>
        <taxon>Bacillati</taxon>
        <taxon>Bacillota</taxon>
        <taxon>Clostridia</taxon>
        <taxon>Eubacteriales</taxon>
        <taxon>Candidatus Limadaptatus</taxon>
    </lineage>
</organism>
<gene>
    <name evidence="4" type="ORF">IAC73_02220</name>
</gene>
<sequence length="375" mass="39801">MTRQGSRSLKQLRRGNKESVLGLFMNGGELSRVRIAAATGLTSASVTQLVRELIGEGLLVEGDEVATGGAGRRETLLRFAGESVAAVGVNIERDRTHVSLCSWQEVLEEEIYPTKDLFAAGMDELAERISALAAKSSWRRFLGTGLAVAGQVDEVSGRTAGDYGLFVPGLPLAGEIARLTGRETLLVNNVRAQARALMSDPSDSFMLVKHGPGVGCAVISEGVVVSGANGKAGELGHTVVPGERGICRCGRRGCLETCVSESRISELYETKTGDKMSVQEVYARYPSDEAAREIVDGCLSKLAVAVGNAALVLNPRKVLVTGGIFAREEIFEAFAGAVRAAGFGGEFPLARIGDERRVKAFSGARHVMLKKLFGM</sequence>
<dbReference type="GO" id="GO:0042732">
    <property type="term" value="P:D-xylose metabolic process"/>
    <property type="evidence" value="ECO:0007669"/>
    <property type="project" value="UniProtKB-KW"/>
</dbReference>
<comment type="caution">
    <text evidence="4">The sequence shown here is derived from an EMBL/GenBank/DDBJ whole genome shotgun (WGS) entry which is preliminary data.</text>
</comment>
<dbReference type="SUPFAM" id="SSF53067">
    <property type="entry name" value="Actin-like ATPase domain"/>
    <property type="match status" value="1"/>
</dbReference>
<dbReference type="Gene3D" id="3.30.420.40">
    <property type="match status" value="2"/>
</dbReference>
<evidence type="ECO:0000256" key="1">
    <source>
        <dbReference type="ARBA" id="ARBA00002486"/>
    </source>
</evidence>
<dbReference type="InterPro" id="IPR036388">
    <property type="entry name" value="WH-like_DNA-bd_sf"/>
</dbReference>
<dbReference type="Pfam" id="PF00480">
    <property type="entry name" value="ROK"/>
    <property type="match status" value="1"/>
</dbReference>
<dbReference type="PANTHER" id="PTHR18964">
    <property type="entry name" value="ROK (REPRESSOR, ORF, KINASE) FAMILY"/>
    <property type="match status" value="1"/>
</dbReference>
<dbReference type="InterPro" id="IPR036390">
    <property type="entry name" value="WH_DNA-bd_sf"/>
</dbReference>
<reference evidence="4" key="2">
    <citation type="journal article" date="2021" name="PeerJ">
        <title>Extensive microbial diversity within the chicken gut microbiome revealed by metagenomics and culture.</title>
        <authorList>
            <person name="Gilroy R."/>
            <person name="Ravi A."/>
            <person name="Getino M."/>
            <person name="Pursley I."/>
            <person name="Horton D.L."/>
            <person name="Alikhan N.F."/>
            <person name="Baker D."/>
            <person name="Gharbi K."/>
            <person name="Hall N."/>
            <person name="Watson M."/>
            <person name="Adriaenssens E.M."/>
            <person name="Foster-Nyarko E."/>
            <person name="Jarju S."/>
            <person name="Secka A."/>
            <person name="Antonio M."/>
            <person name="Oren A."/>
            <person name="Chaudhuri R.R."/>
            <person name="La Ragione R."/>
            <person name="Hildebrand F."/>
            <person name="Pallen M.J."/>
        </authorList>
    </citation>
    <scope>NUCLEOTIDE SEQUENCE</scope>
    <source>
        <strain evidence="4">10406</strain>
    </source>
</reference>
<evidence type="ECO:0000256" key="2">
    <source>
        <dbReference type="ARBA" id="ARBA00006479"/>
    </source>
</evidence>
<reference evidence="4" key="1">
    <citation type="submission" date="2020-10" db="EMBL/GenBank/DDBJ databases">
        <authorList>
            <person name="Gilroy R."/>
        </authorList>
    </citation>
    <scope>NUCLEOTIDE SEQUENCE</scope>
    <source>
        <strain evidence="4">10406</strain>
    </source>
</reference>
<comment type="similarity">
    <text evidence="2">Belongs to the ROK (NagC/XylR) family.</text>
</comment>
<keyword evidence="3" id="KW-0119">Carbohydrate metabolism</keyword>
<dbReference type="AlphaFoldDB" id="A0A9D1SVI1"/>
<evidence type="ECO:0000313" key="4">
    <source>
        <dbReference type="EMBL" id="HIU98642.1"/>
    </source>
</evidence>
<accession>A0A9D1SVI1</accession>
<evidence type="ECO:0000256" key="3">
    <source>
        <dbReference type="ARBA" id="ARBA00022629"/>
    </source>
</evidence>
<keyword evidence="3" id="KW-0859">Xylose metabolism</keyword>
<dbReference type="PANTHER" id="PTHR18964:SF149">
    <property type="entry name" value="BIFUNCTIONAL UDP-N-ACETYLGLUCOSAMINE 2-EPIMERASE_N-ACETYLMANNOSAMINE KINASE"/>
    <property type="match status" value="1"/>
</dbReference>
<dbReference type="InterPro" id="IPR043129">
    <property type="entry name" value="ATPase_NBD"/>
</dbReference>